<organism evidence="1 2">
    <name type="scientific">Jeotgalibaca arthritidis</name>
    <dbReference type="NCBI Taxonomy" id="1868794"/>
    <lineage>
        <taxon>Bacteria</taxon>
        <taxon>Bacillati</taxon>
        <taxon>Bacillota</taxon>
        <taxon>Bacilli</taxon>
        <taxon>Lactobacillales</taxon>
        <taxon>Carnobacteriaceae</taxon>
        <taxon>Jeotgalibaca</taxon>
    </lineage>
</organism>
<name>A0A6G7KB39_9LACT</name>
<keyword evidence="2" id="KW-1185">Reference proteome</keyword>
<evidence type="ECO:0000313" key="2">
    <source>
        <dbReference type="Proteomes" id="UP000501451"/>
    </source>
</evidence>
<dbReference type="RefSeq" id="WP_166162677.1">
    <property type="nucleotide sequence ID" value="NZ_CP049740.1"/>
</dbReference>
<evidence type="ECO:0008006" key="3">
    <source>
        <dbReference type="Google" id="ProtNLM"/>
    </source>
</evidence>
<accession>A0A6G7KB39</accession>
<evidence type="ECO:0000313" key="1">
    <source>
        <dbReference type="EMBL" id="QII82421.1"/>
    </source>
</evidence>
<dbReference type="SUPFAM" id="SSF53383">
    <property type="entry name" value="PLP-dependent transferases"/>
    <property type="match status" value="1"/>
</dbReference>
<sequence>MREIGGYFELDQFINKPYHNNMIELNTGRNALAYLIKAKGIKKVYIPHYLCNSVSGVLKMLSVDYEGYSIDKNFNPLFDKKLEKDQYLYIVNYYGQISNSSIRSFKEQYGAIIIDNTQSFFQKPVQGIDTIYSLRKYFGIPDGAYLSTDKILEEKLEEEKSGHRMNHILGRFEGEASTYYNDFRRNDESFKTLPLKKVSRISRNILGAIDYEAVRLRRNKNFQFLNEILSASNHLNISVPEGPFAYPYYAENGIEIRKKLARKKIYIPTLWPNVLQDKNEKSIEYDYAANILPLPCDQRYGLEDMECIVREINNL</sequence>
<gene>
    <name evidence="1" type="ORF">G7057_08215</name>
</gene>
<dbReference type="AlphaFoldDB" id="A0A6G7KB39"/>
<dbReference type="EMBL" id="CP049740">
    <property type="protein sequence ID" value="QII82421.1"/>
    <property type="molecule type" value="Genomic_DNA"/>
</dbReference>
<dbReference type="InterPro" id="IPR015424">
    <property type="entry name" value="PyrdxlP-dep_Trfase"/>
</dbReference>
<dbReference type="KEGG" id="jar:G7057_08215"/>
<proteinExistence type="predicted"/>
<protein>
    <recommendedName>
        <fullName evidence="3">DegT/DnrJ/EryC1/StrS aminotransferase family protein</fullName>
    </recommendedName>
</protein>
<reference evidence="1 2" key="1">
    <citation type="journal article" date="2017" name="Int. J. Syst. Evol. Microbiol.">
        <title>Jeotgalibaca porci sp. nov. and Jeotgalibaca arthritidis sp. nov., isolated from pigs, and emended description of the genus Jeotgalibaca.</title>
        <authorList>
            <person name="Zamora L."/>
            <person name="Perez-Sancho M."/>
            <person name="Dominguez L."/>
            <person name="Fernandez-Garayzabal J.F."/>
            <person name="Vela A.I."/>
        </authorList>
    </citation>
    <scope>NUCLEOTIDE SEQUENCE [LARGE SCALE GENOMIC DNA]</scope>
    <source>
        <strain evidence="1 2">CECT 9157</strain>
    </source>
</reference>
<dbReference type="Proteomes" id="UP000501451">
    <property type="component" value="Chromosome"/>
</dbReference>